<dbReference type="InterPro" id="IPR003010">
    <property type="entry name" value="C-N_Hydrolase"/>
</dbReference>
<comment type="catalytic activity">
    <reaction evidence="7 8">
        <text>deamido-NAD(+) + L-glutamine + ATP + H2O = L-glutamate + AMP + diphosphate + NAD(+) + H(+)</text>
        <dbReference type="Rhea" id="RHEA:24384"/>
        <dbReference type="ChEBI" id="CHEBI:15377"/>
        <dbReference type="ChEBI" id="CHEBI:15378"/>
        <dbReference type="ChEBI" id="CHEBI:29985"/>
        <dbReference type="ChEBI" id="CHEBI:30616"/>
        <dbReference type="ChEBI" id="CHEBI:33019"/>
        <dbReference type="ChEBI" id="CHEBI:57540"/>
        <dbReference type="ChEBI" id="CHEBI:58359"/>
        <dbReference type="ChEBI" id="CHEBI:58437"/>
        <dbReference type="ChEBI" id="CHEBI:456215"/>
        <dbReference type="EC" id="6.3.5.1"/>
    </reaction>
</comment>
<dbReference type="PANTHER" id="PTHR23090">
    <property type="entry name" value="NH 3 /GLUTAMINE-DEPENDENT NAD + SYNTHETASE"/>
    <property type="match status" value="1"/>
</dbReference>
<dbReference type="InterPro" id="IPR041856">
    <property type="entry name" value="NAD+_synth_C"/>
</dbReference>
<dbReference type="PROSITE" id="PS50263">
    <property type="entry name" value="CN_HYDROLASE"/>
    <property type="match status" value="1"/>
</dbReference>
<evidence type="ECO:0000256" key="5">
    <source>
        <dbReference type="ARBA" id="ARBA00022840"/>
    </source>
</evidence>
<dbReference type="InterPro" id="IPR036526">
    <property type="entry name" value="C-N_Hydrolase_sf"/>
</dbReference>
<dbReference type="CDD" id="cd00553">
    <property type="entry name" value="NAD_synthase"/>
    <property type="match status" value="1"/>
</dbReference>
<dbReference type="InterPro" id="IPR014445">
    <property type="entry name" value="Gln-dep_NAD_synthase"/>
</dbReference>
<dbReference type="GO" id="GO:0008795">
    <property type="term" value="F:NAD+ synthase activity"/>
    <property type="evidence" value="ECO:0007669"/>
    <property type="project" value="UniProtKB-EC"/>
</dbReference>
<feature type="binding site" evidence="7">
    <location>
        <position position="223"/>
    </location>
    <ligand>
        <name>L-glutamine</name>
        <dbReference type="ChEBI" id="CHEBI:58359"/>
    </ligand>
</feature>
<evidence type="ECO:0000259" key="11">
    <source>
        <dbReference type="PROSITE" id="PS50263"/>
    </source>
</evidence>
<evidence type="ECO:0000256" key="8">
    <source>
        <dbReference type="PIRNR" id="PIRNR006630"/>
    </source>
</evidence>
<evidence type="ECO:0000256" key="4">
    <source>
        <dbReference type="ARBA" id="ARBA00022741"/>
    </source>
</evidence>
<feature type="binding site" evidence="7">
    <location>
        <position position="656"/>
    </location>
    <ligand>
        <name>deamido-NAD(+)</name>
        <dbReference type="ChEBI" id="CHEBI:58437"/>
        <note>ligand shared between two neighboring subunits</note>
    </ligand>
</feature>
<comment type="pathway">
    <text evidence="1 7 8">Cofactor biosynthesis; NAD(+) biosynthesis; NAD(+) from deamido-NAD(+) (L-Gln route): step 1/1.</text>
</comment>
<feature type="region of interest" description="Disordered" evidence="10">
    <location>
        <begin position="660"/>
        <end position="681"/>
    </location>
</feature>
<dbReference type="RefSeq" id="WP_261756864.1">
    <property type="nucleotide sequence ID" value="NZ_CP104562.2"/>
</dbReference>
<dbReference type="HAMAP" id="MF_02090">
    <property type="entry name" value="NadE_glutamine_dep"/>
    <property type="match status" value="1"/>
</dbReference>
<dbReference type="SUPFAM" id="SSF56317">
    <property type="entry name" value="Carbon-nitrogen hydrolase"/>
    <property type="match status" value="1"/>
</dbReference>
<dbReference type="Gene3D" id="3.60.110.10">
    <property type="entry name" value="Carbon-nitrogen hydrolase"/>
    <property type="match status" value="1"/>
</dbReference>
<reference evidence="12" key="1">
    <citation type="submission" date="2022-10" db="EMBL/GenBank/DDBJ databases">
        <title>Characterization and whole genome sequencing of a new Roseateles species, isolated from fresh water.</title>
        <authorList>
            <person name="Guliayeva D.Y."/>
            <person name="Akhremchuk A.E."/>
            <person name="Sikolenko M.A."/>
            <person name="Valentovich L.N."/>
            <person name="Sidarenka A.V."/>
        </authorList>
    </citation>
    <scope>NUCLEOTIDE SEQUENCE</scope>
    <source>
        <strain evidence="12">BIM B-1768</strain>
    </source>
</reference>
<evidence type="ECO:0000256" key="7">
    <source>
        <dbReference type="HAMAP-Rule" id="MF_02090"/>
    </source>
</evidence>
<keyword evidence="5 7" id="KW-0067">ATP-binding</keyword>
<dbReference type="InterPro" id="IPR014729">
    <property type="entry name" value="Rossmann-like_a/b/a_fold"/>
</dbReference>
<feature type="active site" description="Proton acceptor; for glutaminase activity" evidence="7">
    <location>
        <position position="65"/>
    </location>
</feature>
<evidence type="ECO:0000256" key="1">
    <source>
        <dbReference type="ARBA" id="ARBA00005188"/>
    </source>
</evidence>
<feature type="binding site" evidence="7">
    <location>
        <position position="140"/>
    </location>
    <ligand>
        <name>L-glutamine</name>
        <dbReference type="ChEBI" id="CHEBI:58359"/>
    </ligand>
</feature>
<evidence type="ECO:0000256" key="10">
    <source>
        <dbReference type="SAM" id="MobiDB-lite"/>
    </source>
</evidence>
<organism evidence="12 13">
    <name type="scientific">Roseateles amylovorans</name>
    <dbReference type="NCBI Taxonomy" id="2978473"/>
    <lineage>
        <taxon>Bacteria</taxon>
        <taxon>Pseudomonadati</taxon>
        <taxon>Pseudomonadota</taxon>
        <taxon>Betaproteobacteria</taxon>
        <taxon>Burkholderiales</taxon>
        <taxon>Sphaerotilaceae</taxon>
        <taxon>Roseateles</taxon>
    </lineage>
</organism>
<feature type="active site" description="For glutaminase activity" evidence="7">
    <location>
        <position position="134"/>
    </location>
</feature>
<dbReference type="NCBIfam" id="TIGR00552">
    <property type="entry name" value="nadE"/>
    <property type="match status" value="1"/>
</dbReference>
<dbReference type="Proteomes" id="UP001064933">
    <property type="component" value="Chromosome"/>
</dbReference>
<comment type="similarity">
    <text evidence="9">Belongs to the NAD synthetase family.</text>
</comment>
<accession>A0ABY6B1C2</accession>
<keyword evidence="6 7" id="KW-0520">NAD</keyword>
<feature type="active site" description="Nucleophile; for glutaminase activity" evidence="7">
    <location>
        <position position="190"/>
    </location>
</feature>
<feature type="binding site" evidence="7">
    <location>
        <begin position="381"/>
        <end position="388"/>
    </location>
    <ligand>
        <name>ATP</name>
        <dbReference type="ChEBI" id="CHEBI:30616"/>
    </ligand>
</feature>
<proteinExistence type="inferred from homology"/>
<dbReference type="EMBL" id="CP104562">
    <property type="protein sequence ID" value="UXH77120.1"/>
    <property type="molecule type" value="Genomic_DNA"/>
</dbReference>
<evidence type="ECO:0000313" key="12">
    <source>
        <dbReference type="EMBL" id="UXH77120.1"/>
    </source>
</evidence>
<feature type="binding site" evidence="7">
    <location>
        <begin position="505"/>
        <end position="508"/>
    </location>
    <ligand>
        <name>deamido-NAD(+)</name>
        <dbReference type="ChEBI" id="CHEBI:58437"/>
        <note>ligand shared between two neighboring subunits</note>
    </ligand>
</feature>
<dbReference type="NCBIfam" id="NF002730">
    <property type="entry name" value="PRK02628.1"/>
    <property type="match status" value="1"/>
</dbReference>
<keyword evidence="3 7" id="KW-0436">Ligase</keyword>
<feature type="binding site" evidence="7">
    <location>
        <position position="495"/>
    </location>
    <ligand>
        <name>ATP</name>
        <dbReference type="ChEBI" id="CHEBI:30616"/>
    </ligand>
</feature>
<evidence type="ECO:0000256" key="6">
    <source>
        <dbReference type="ARBA" id="ARBA00023027"/>
    </source>
</evidence>
<comment type="function">
    <text evidence="7">Catalyzes the ATP-dependent amidation of deamido-NAD to form NAD. Uses L-glutamine as a nitrogen source.</text>
</comment>
<gene>
    <name evidence="7" type="primary">nadE</name>
    <name evidence="12" type="ORF">N4261_19190</name>
</gene>
<protein>
    <recommendedName>
        <fullName evidence="7 8">Glutamine-dependent NAD(+) synthetase</fullName>
        <ecNumber evidence="7 8">6.3.5.1</ecNumber>
    </recommendedName>
    <alternativeName>
        <fullName evidence="7 8">NAD(+) synthase [glutamine-hydrolyzing]</fullName>
    </alternativeName>
</protein>
<feature type="binding site" evidence="7">
    <location>
        <position position="217"/>
    </location>
    <ligand>
        <name>L-glutamine</name>
        <dbReference type="ChEBI" id="CHEBI:58359"/>
    </ligand>
</feature>
<evidence type="ECO:0000256" key="3">
    <source>
        <dbReference type="ARBA" id="ARBA00022598"/>
    </source>
</evidence>
<dbReference type="PANTHER" id="PTHR23090:SF9">
    <property type="entry name" value="GLUTAMINE-DEPENDENT NAD(+) SYNTHETASE"/>
    <property type="match status" value="1"/>
</dbReference>
<evidence type="ECO:0000256" key="9">
    <source>
        <dbReference type="RuleBase" id="RU003811"/>
    </source>
</evidence>
<dbReference type="Pfam" id="PF02540">
    <property type="entry name" value="NAD_synthase"/>
    <property type="match status" value="1"/>
</dbReference>
<evidence type="ECO:0000256" key="2">
    <source>
        <dbReference type="ARBA" id="ARBA00007145"/>
    </source>
</evidence>
<dbReference type="EC" id="6.3.5.1" evidence="7 8"/>
<name>A0ABY6B1C2_9BURK</name>
<dbReference type="InterPro" id="IPR022310">
    <property type="entry name" value="NAD/GMP_synthase"/>
</dbReference>
<keyword evidence="13" id="KW-1185">Reference proteome</keyword>
<dbReference type="PIRSF" id="PIRSF006630">
    <property type="entry name" value="NADS_GAT"/>
    <property type="match status" value="1"/>
</dbReference>
<evidence type="ECO:0000313" key="13">
    <source>
        <dbReference type="Proteomes" id="UP001064933"/>
    </source>
</evidence>
<keyword evidence="4 7" id="KW-0547">Nucleotide-binding</keyword>
<feature type="binding site" evidence="7">
    <location>
        <position position="471"/>
    </location>
    <ligand>
        <name>deamido-NAD(+)</name>
        <dbReference type="ChEBI" id="CHEBI:58437"/>
        <note>ligand shared between two neighboring subunits</note>
    </ligand>
</feature>
<feature type="binding site" evidence="7">
    <location>
        <position position="500"/>
    </location>
    <ligand>
        <name>deamido-NAD(+)</name>
        <dbReference type="ChEBI" id="CHEBI:58437"/>
        <note>ligand shared between two neighboring subunits</note>
    </ligand>
</feature>
<dbReference type="CDD" id="cd07570">
    <property type="entry name" value="GAT_Gln-NAD-synth"/>
    <property type="match status" value="1"/>
</dbReference>
<comment type="similarity">
    <text evidence="2 7 8">In the C-terminal section; belongs to the NAD synthetase family.</text>
</comment>
<dbReference type="SUPFAM" id="SSF52402">
    <property type="entry name" value="Adenine nucleotide alpha hydrolases-like"/>
    <property type="match status" value="1"/>
</dbReference>
<dbReference type="Gene3D" id="3.40.50.620">
    <property type="entry name" value="HUPs"/>
    <property type="match status" value="1"/>
</dbReference>
<dbReference type="Gene3D" id="1.10.10.1140">
    <property type="entry name" value="Glutamine-dependent NAD+ synthetase, C-terminal domain"/>
    <property type="match status" value="1"/>
</dbReference>
<feature type="domain" description="CN hydrolase" evidence="11">
    <location>
        <begin position="25"/>
        <end position="290"/>
    </location>
</feature>
<dbReference type="Pfam" id="PF00795">
    <property type="entry name" value="CN_hydrolase"/>
    <property type="match status" value="1"/>
</dbReference>
<dbReference type="InterPro" id="IPR003694">
    <property type="entry name" value="NAD_synthase"/>
</dbReference>
<sequence length="698" mass="76682">MQAKPFITGTAPGRSFDNLYNHDFARIAVGVPLCRVADPAFNGAQTAELLRQAAAQGAAVAAFPELGLAAYTSDDLFHQRALLDGCEAALAALLEETRSMATVAIVGAPLRIEHRLFNCAVVMQRGRLLAVMPKSYLPNYGEFYEARQFNAADEALSDEITLLGQRVAFGTRLVVAASDQPLLRLHVEICEDVWTPIPPSCYGALAGATVLVNLSASNVTIGKSGYRHQLVAQQSARCLAAYVYTSAGAGESSTDLAWDGQALIYENGGLLSEAERFQRRSQLIVADVDLERLSRERMRQTSFGDSVRHHAALLREFRTVEFELGLDRSQPLALQRRIERFPYVPSDRGRRDERCLEVFNIQVQALVQRLVSSGIQKLVIGISGGLDSTHALLVAARAMDQMGLPRSHLLGVTMPGFATSTRTRDQALRLMQAIGCDAREIDIRPSCEQMLKDLGHPYAQGEPVYDVTFENVQAGERTSHLFRLANHTGALVLGTGDLSELALGWCTYGVGDHMSHYNVNASVPKTLIQYLVRWVAETEQLGPQGRAVLLDILATEISPELVPQDAKSPAGTAPALQSTEAHIGRYELQDFNLYYTLRHGYAPDKIAFLARHAWGDRTRGDWPDGDHVQRNDHSLAEIKRVLRIFVQRFFRGSQFKRSCVPNGPKVGSGGSLSPRGDWRAPSDSEATVWLAALDRIPD</sequence>